<accession>B3GN76</accession>
<geneLocation type="plasmid" evidence="1">
    <name>pCP4.2</name>
</geneLocation>
<sequence>MADRGARGNRTRIIRSMCNERRRRDCFLLQIAFLHPSRELSFFKASLNSSKNLKPKLCQNDN</sequence>
<dbReference type="EMBL" id="EU709732">
    <property type="protein sequence ID" value="ACE07203.1"/>
    <property type="molecule type" value="Genomic_DNA"/>
</dbReference>
<proteinExistence type="predicted"/>
<reference evidence="1" key="1">
    <citation type="submission" date="2008-05" db="EMBL/GenBank/DDBJ databases">
        <title>Zymomonas mobilis strain CP4 harbors five plasmids of similar size: analysis of a 32.6 kb representative.</title>
        <authorList>
            <person name="Pappas K.M."/>
            <person name="Villias G."/>
            <person name="Krimitzas A."/>
            <person name="Beletsiotis E."/>
            <person name="Typas M.A."/>
        </authorList>
    </citation>
    <scope>NUCLEOTIDE SEQUENCE</scope>
    <source>
        <strain evidence="1">CP4</strain>
        <plasmid evidence="1">pCP4.2</plasmid>
    </source>
</reference>
<name>B3GN76_ZYMMB</name>
<evidence type="ECO:0000313" key="1">
    <source>
        <dbReference type="EMBL" id="ACE07203.1"/>
    </source>
</evidence>
<keyword evidence="1" id="KW-0614">Plasmid</keyword>
<protein>
    <submittedName>
        <fullName evidence="1">Uncharacterized protein</fullName>
    </submittedName>
</protein>
<organism evidence="1">
    <name type="scientific">Zymomonas mobilis subsp. mobilis str. CP4 = NRRL B-14023</name>
    <dbReference type="NCBI Taxonomy" id="627343"/>
    <lineage>
        <taxon>Bacteria</taxon>
        <taxon>Pseudomonadati</taxon>
        <taxon>Pseudomonadota</taxon>
        <taxon>Alphaproteobacteria</taxon>
        <taxon>Sphingomonadales</taxon>
        <taxon>Zymomonadaceae</taxon>
        <taxon>Zymomonas</taxon>
    </lineage>
</organism>
<dbReference type="AlphaFoldDB" id="B3GN76"/>